<sequence length="43" mass="4497">MFLLGISGGTNGWGQAKPASQVVQSIPLEQVTQATSPQSRDNP</sequence>
<evidence type="ECO:0000256" key="1">
    <source>
        <dbReference type="SAM" id="MobiDB-lite"/>
    </source>
</evidence>
<reference evidence="2" key="1">
    <citation type="submission" date="2020-02" db="EMBL/GenBank/DDBJ databases">
        <authorList>
            <person name="Meier V. D."/>
        </authorList>
    </citation>
    <scope>NUCLEOTIDE SEQUENCE</scope>
    <source>
        <strain evidence="2">AVDCRST_MAG81</strain>
    </source>
</reference>
<feature type="region of interest" description="Disordered" evidence="1">
    <location>
        <begin position="1"/>
        <end position="20"/>
    </location>
</feature>
<name>A0A6J4VVE2_9CYAN</name>
<organism evidence="2">
    <name type="scientific">uncultured Synechococcales cyanobacterium</name>
    <dbReference type="NCBI Taxonomy" id="1936017"/>
    <lineage>
        <taxon>Bacteria</taxon>
        <taxon>Bacillati</taxon>
        <taxon>Cyanobacteriota</taxon>
        <taxon>Cyanophyceae</taxon>
        <taxon>Synechococcales</taxon>
        <taxon>environmental samples</taxon>
    </lineage>
</organism>
<accession>A0A6J4VVE2</accession>
<feature type="compositionally biased region" description="Gly residues" evidence="1">
    <location>
        <begin position="1"/>
        <end position="12"/>
    </location>
</feature>
<dbReference type="EMBL" id="CADCWO010000264">
    <property type="protein sequence ID" value="CAA9590503.1"/>
    <property type="molecule type" value="Genomic_DNA"/>
</dbReference>
<gene>
    <name evidence="2" type="ORF">AVDCRST_MAG81-5432</name>
</gene>
<evidence type="ECO:0000313" key="2">
    <source>
        <dbReference type="EMBL" id="CAA9590503.1"/>
    </source>
</evidence>
<proteinExistence type="predicted"/>
<protein>
    <submittedName>
        <fullName evidence="2">Uncharacterized protein</fullName>
    </submittedName>
</protein>
<dbReference type="AlphaFoldDB" id="A0A6J4VVE2"/>